<feature type="transmembrane region" description="Helical" evidence="10">
    <location>
        <begin position="68"/>
        <end position="88"/>
    </location>
</feature>
<comment type="caution">
    <text evidence="10">Lacks conserved residue(s) required for the propagation of feature annotation.</text>
</comment>
<dbReference type="InterPro" id="IPR004117">
    <property type="entry name" value="7tm6_olfct_rcpt"/>
</dbReference>
<evidence type="ECO:0000256" key="2">
    <source>
        <dbReference type="ARBA" id="ARBA00022475"/>
    </source>
</evidence>
<dbReference type="Pfam" id="PF02949">
    <property type="entry name" value="7tm_6"/>
    <property type="match status" value="1"/>
</dbReference>
<keyword evidence="2" id="KW-1003">Cell membrane</keyword>
<evidence type="ECO:0000256" key="5">
    <source>
        <dbReference type="ARBA" id="ARBA00022725"/>
    </source>
</evidence>
<dbReference type="OrthoDB" id="6597368at2759"/>
<dbReference type="PANTHER" id="PTHR21137:SF35">
    <property type="entry name" value="ODORANT RECEPTOR 19A-RELATED"/>
    <property type="match status" value="1"/>
</dbReference>
<accession>A0A6G0TGG8</accession>
<keyword evidence="8 10" id="KW-0675">Receptor</keyword>
<evidence type="ECO:0000256" key="4">
    <source>
        <dbReference type="ARBA" id="ARBA00022692"/>
    </source>
</evidence>
<evidence type="ECO:0000313" key="11">
    <source>
        <dbReference type="EMBL" id="KAE9532181.1"/>
    </source>
</evidence>
<feature type="transmembrane region" description="Helical" evidence="10">
    <location>
        <begin position="40"/>
        <end position="62"/>
    </location>
</feature>
<feature type="transmembrane region" description="Helical" evidence="10">
    <location>
        <begin position="187"/>
        <end position="207"/>
    </location>
</feature>
<proteinExistence type="inferred from homology"/>
<evidence type="ECO:0000256" key="9">
    <source>
        <dbReference type="ARBA" id="ARBA00023224"/>
    </source>
</evidence>
<dbReference type="PANTHER" id="PTHR21137">
    <property type="entry name" value="ODORANT RECEPTOR"/>
    <property type="match status" value="1"/>
</dbReference>
<evidence type="ECO:0000256" key="7">
    <source>
        <dbReference type="ARBA" id="ARBA00023136"/>
    </source>
</evidence>
<comment type="caution">
    <text evidence="11">The sequence shown here is derived from an EMBL/GenBank/DDBJ whole genome shotgun (WGS) entry which is preliminary data.</text>
</comment>
<feature type="transmembrane region" description="Helical" evidence="10">
    <location>
        <begin position="137"/>
        <end position="159"/>
    </location>
</feature>
<evidence type="ECO:0000256" key="1">
    <source>
        <dbReference type="ARBA" id="ARBA00004651"/>
    </source>
</evidence>
<sequence>MHELKAEEFAINFELMKRSRFYHIFNPNGSKIFNYNAYRLLLIILLVLVNGIVVYSSLGFFVKMEDTLSYIDSSVIIFVMINIFLCNWRFSVFLYNVKIIYDVFNVSRFDFFKSKHCCKNINVLCGHRDKTIKITNYFFVFSSTVMSQWVLFPLVLIAFTTPEDENIRQQNIMNLRYPVSTHTYNQYYYIFYLMEVIVAIFTMYSMIIPDILLMSWCWAIIAQQEILTQTFKYFGHEDNSQTVHYEDFKSILVDQIQLNLKIKSFYSVVRPVVLTYVAILSTCFIIVTYVLIVVCLSKESHSVLNIIKLGSSALYMCLDLFLYCYLFDSMNIKLQSVNTSIYSCNWTKMDIKFKKLLFLTMQMNNANNLMIKASPKKIVNQQLFANIISMSYNIVSVMLKTTNPKLQTINKLDNTII</sequence>
<name>A0A6G0TGG8_APHGL</name>
<organism evidence="11 12">
    <name type="scientific">Aphis glycines</name>
    <name type="common">Soybean aphid</name>
    <dbReference type="NCBI Taxonomy" id="307491"/>
    <lineage>
        <taxon>Eukaryota</taxon>
        <taxon>Metazoa</taxon>
        <taxon>Ecdysozoa</taxon>
        <taxon>Arthropoda</taxon>
        <taxon>Hexapoda</taxon>
        <taxon>Insecta</taxon>
        <taxon>Pterygota</taxon>
        <taxon>Neoptera</taxon>
        <taxon>Paraneoptera</taxon>
        <taxon>Hemiptera</taxon>
        <taxon>Sternorrhyncha</taxon>
        <taxon>Aphidomorpha</taxon>
        <taxon>Aphidoidea</taxon>
        <taxon>Aphididae</taxon>
        <taxon>Aphidini</taxon>
        <taxon>Aphis</taxon>
        <taxon>Aphis</taxon>
    </lineage>
</organism>
<dbReference type="AlphaFoldDB" id="A0A6G0TGG8"/>
<dbReference type="GO" id="GO:0005549">
    <property type="term" value="F:odorant binding"/>
    <property type="evidence" value="ECO:0007669"/>
    <property type="project" value="InterPro"/>
</dbReference>
<evidence type="ECO:0000256" key="8">
    <source>
        <dbReference type="ARBA" id="ARBA00023170"/>
    </source>
</evidence>
<gene>
    <name evidence="11" type="ORF">AGLY_010383</name>
</gene>
<evidence type="ECO:0000256" key="6">
    <source>
        <dbReference type="ARBA" id="ARBA00022989"/>
    </source>
</evidence>
<comment type="similarity">
    <text evidence="10">Belongs to the insect chemoreceptor superfamily. Heteromeric odorant receptor channel (TC 1.A.69) family.</text>
</comment>
<feature type="transmembrane region" description="Helical" evidence="10">
    <location>
        <begin position="306"/>
        <end position="326"/>
    </location>
</feature>
<keyword evidence="12" id="KW-1185">Reference proteome</keyword>
<keyword evidence="5 10" id="KW-0552">Olfaction</keyword>
<keyword evidence="9 10" id="KW-0807">Transducer</keyword>
<dbReference type="GO" id="GO:0005886">
    <property type="term" value="C:plasma membrane"/>
    <property type="evidence" value="ECO:0007669"/>
    <property type="project" value="UniProtKB-SubCell"/>
</dbReference>
<keyword evidence="3 10" id="KW-0716">Sensory transduction</keyword>
<dbReference type="GO" id="GO:0007165">
    <property type="term" value="P:signal transduction"/>
    <property type="evidence" value="ECO:0007669"/>
    <property type="project" value="UniProtKB-KW"/>
</dbReference>
<keyword evidence="6 10" id="KW-1133">Transmembrane helix</keyword>
<feature type="transmembrane region" description="Helical" evidence="10">
    <location>
        <begin position="273"/>
        <end position="294"/>
    </location>
</feature>
<keyword evidence="4 10" id="KW-0812">Transmembrane</keyword>
<dbReference type="Proteomes" id="UP000475862">
    <property type="component" value="Unassembled WGS sequence"/>
</dbReference>
<dbReference type="EMBL" id="VYZN01000040">
    <property type="protein sequence ID" value="KAE9532181.1"/>
    <property type="molecule type" value="Genomic_DNA"/>
</dbReference>
<protein>
    <recommendedName>
        <fullName evidence="10">Odorant receptor</fullName>
    </recommendedName>
</protein>
<comment type="subcellular location">
    <subcellularLocation>
        <location evidence="1 10">Cell membrane</location>
        <topology evidence="1 10">Multi-pass membrane protein</topology>
    </subcellularLocation>
</comment>
<reference evidence="11 12" key="1">
    <citation type="submission" date="2019-08" db="EMBL/GenBank/DDBJ databases">
        <title>The genome of the soybean aphid Biotype 1, its phylome, world population structure and adaptation to the North American continent.</title>
        <authorList>
            <person name="Giordano R."/>
            <person name="Donthu R.K."/>
            <person name="Hernandez A.G."/>
            <person name="Wright C.L."/>
            <person name="Zimin A.V."/>
        </authorList>
    </citation>
    <scope>NUCLEOTIDE SEQUENCE [LARGE SCALE GENOMIC DNA]</scope>
    <source>
        <tissue evidence="11">Whole aphids</tissue>
    </source>
</reference>
<dbReference type="GO" id="GO:0004984">
    <property type="term" value="F:olfactory receptor activity"/>
    <property type="evidence" value="ECO:0007669"/>
    <property type="project" value="InterPro"/>
</dbReference>
<evidence type="ECO:0000313" key="12">
    <source>
        <dbReference type="Proteomes" id="UP000475862"/>
    </source>
</evidence>
<evidence type="ECO:0000256" key="3">
    <source>
        <dbReference type="ARBA" id="ARBA00022606"/>
    </source>
</evidence>
<evidence type="ECO:0000256" key="10">
    <source>
        <dbReference type="RuleBase" id="RU351113"/>
    </source>
</evidence>
<keyword evidence="7 10" id="KW-0472">Membrane</keyword>